<dbReference type="InterPro" id="IPR002068">
    <property type="entry name" value="A-crystallin/Hsp20_dom"/>
</dbReference>
<organism evidence="4 5">
    <name type="scientific">Alishewanella jeotgali KCTC 22429</name>
    <dbReference type="NCBI Taxonomy" id="1129374"/>
    <lineage>
        <taxon>Bacteria</taxon>
        <taxon>Pseudomonadati</taxon>
        <taxon>Pseudomonadota</taxon>
        <taxon>Gammaproteobacteria</taxon>
        <taxon>Alteromonadales</taxon>
        <taxon>Alteromonadaceae</taxon>
        <taxon>Alishewanella</taxon>
    </lineage>
</organism>
<dbReference type="PANTHER" id="PTHR11527">
    <property type="entry name" value="HEAT-SHOCK PROTEIN 20 FAMILY MEMBER"/>
    <property type="match status" value="1"/>
</dbReference>
<name>H3ZGN5_9ALTE</name>
<dbReference type="STRING" id="1129374.AJE_12673"/>
<accession>H3ZGN5</accession>
<dbReference type="SUPFAM" id="SSF49764">
    <property type="entry name" value="HSP20-like chaperones"/>
    <property type="match status" value="1"/>
</dbReference>
<keyword evidence="5" id="KW-1185">Reference proteome</keyword>
<sequence length="140" mass="16075">MGLLSRPHFDFDSLFDNFFAPANWKAQGENFFSPKVDIKDKQDHYLIQAELPGVSKDDIHITLQDGVLSLEAEVKQEDKEEKDGKLIRQERRYGRIQRSFTVGNTVQEHDISASFKDGILTIKAPKKADTGRERKQIRIS</sequence>
<comment type="caution">
    <text evidence="4">The sequence shown here is derived from an EMBL/GenBank/DDBJ whole genome shotgun (WGS) entry which is preliminary data.</text>
</comment>
<dbReference type="Pfam" id="PF00011">
    <property type="entry name" value="HSP20"/>
    <property type="match status" value="1"/>
</dbReference>
<dbReference type="CDD" id="cd06471">
    <property type="entry name" value="ACD_LpsHSP_like"/>
    <property type="match status" value="1"/>
</dbReference>
<dbReference type="PROSITE" id="PS01031">
    <property type="entry name" value="SHSP"/>
    <property type="match status" value="1"/>
</dbReference>
<feature type="domain" description="SHSP" evidence="3">
    <location>
        <begin position="27"/>
        <end position="140"/>
    </location>
</feature>
<gene>
    <name evidence="4" type="ORF">AJE_12673</name>
</gene>
<proteinExistence type="inferred from homology"/>
<dbReference type="EMBL" id="AHTH01000041">
    <property type="protein sequence ID" value="EHR40289.1"/>
    <property type="molecule type" value="Genomic_DNA"/>
</dbReference>
<evidence type="ECO:0000313" key="5">
    <source>
        <dbReference type="Proteomes" id="UP000012046"/>
    </source>
</evidence>
<keyword evidence="4" id="KW-0346">Stress response</keyword>
<comment type="similarity">
    <text evidence="1 2">Belongs to the small heat shock protein (HSP20) family.</text>
</comment>
<dbReference type="Gene3D" id="2.60.40.790">
    <property type="match status" value="1"/>
</dbReference>
<dbReference type="InterPro" id="IPR031107">
    <property type="entry name" value="Small_HSP"/>
</dbReference>
<dbReference type="eggNOG" id="COG0071">
    <property type="taxonomic scope" value="Bacteria"/>
</dbReference>
<evidence type="ECO:0000313" key="4">
    <source>
        <dbReference type="EMBL" id="EHR40289.1"/>
    </source>
</evidence>
<reference evidence="4 5" key="1">
    <citation type="journal article" date="2012" name="J. Bacteriol.">
        <title>Genome Sequence of Extracellular-Protease-Producing Alishewanella jeotgali Isolated from Traditional Korean Fermented Seafood.</title>
        <authorList>
            <person name="Jung J."/>
            <person name="Chun J."/>
            <person name="Park W."/>
        </authorList>
    </citation>
    <scope>NUCLEOTIDE SEQUENCE [LARGE SCALE GENOMIC DNA]</scope>
    <source>
        <strain evidence="4 5">KCTC 22429</strain>
    </source>
</reference>
<dbReference type="Proteomes" id="UP000012046">
    <property type="component" value="Unassembled WGS sequence"/>
</dbReference>
<dbReference type="InterPro" id="IPR008978">
    <property type="entry name" value="HSP20-like_chaperone"/>
</dbReference>
<dbReference type="PATRIC" id="fig|1129374.4.peg.2514"/>
<evidence type="ECO:0000256" key="1">
    <source>
        <dbReference type="PROSITE-ProRule" id="PRU00285"/>
    </source>
</evidence>
<dbReference type="RefSeq" id="WP_008951199.1">
    <property type="nucleotide sequence ID" value="NZ_AHTH01000041.1"/>
</dbReference>
<evidence type="ECO:0000259" key="3">
    <source>
        <dbReference type="PROSITE" id="PS01031"/>
    </source>
</evidence>
<protein>
    <submittedName>
        <fullName evidence="4">Heat shock protein Hsp20</fullName>
    </submittedName>
</protein>
<dbReference type="AlphaFoldDB" id="H3ZGN5"/>
<evidence type="ECO:0000256" key="2">
    <source>
        <dbReference type="RuleBase" id="RU003616"/>
    </source>
</evidence>